<keyword evidence="2" id="KW-1185">Reference proteome</keyword>
<evidence type="ECO:0000313" key="2">
    <source>
        <dbReference type="Proteomes" id="UP000778970"/>
    </source>
</evidence>
<evidence type="ECO:0000313" key="1">
    <source>
        <dbReference type="EMBL" id="MBK1699066.1"/>
    </source>
</evidence>
<comment type="caution">
    <text evidence="1">The sequence shown here is derived from an EMBL/GenBank/DDBJ whole genome shotgun (WGS) entry which is preliminary data.</text>
</comment>
<reference evidence="1" key="2">
    <citation type="journal article" date="2020" name="Microorganisms">
        <title>Osmotic Adaptation and Compatible Solute Biosynthesis of Phototrophic Bacteria as Revealed from Genome Analyses.</title>
        <authorList>
            <person name="Imhoff J.F."/>
            <person name="Rahn T."/>
            <person name="Kunzel S."/>
            <person name="Keller A."/>
            <person name="Neulinger S.C."/>
        </authorList>
    </citation>
    <scope>NUCLEOTIDE SEQUENCE</scope>
    <source>
        <strain evidence="1">DSM 9154</strain>
    </source>
</reference>
<dbReference type="AlphaFoldDB" id="A0A934QLE3"/>
<dbReference type="SUPFAM" id="SSF69754">
    <property type="entry name" value="Ribosome binding protein Y (YfiA homologue)"/>
    <property type="match status" value="1"/>
</dbReference>
<proteinExistence type="predicted"/>
<accession>A0A934QLE3</accession>
<dbReference type="Gene3D" id="3.30.160.100">
    <property type="entry name" value="Ribosome hibernation promotion factor-like"/>
    <property type="match status" value="1"/>
</dbReference>
<dbReference type="Proteomes" id="UP000778970">
    <property type="component" value="Unassembled WGS sequence"/>
</dbReference>
<dbReference type="InterPro" id="IPR012340">
    <property type="entry name" value="NA-bd_OB-fold"/>
</dbReference>
<protein>
    <recommendedName>
        <fullName evidence="3">Ribosomal subunit interface protein</fullName>
    </recommendedName>
</protein>
<dbReference type="Gene3D" id="2.40.50.140">
    <property type="entry name" value="Nucleic acid-binding proteins"/>
    <property type="match status" value="1"/>
</dbReference>
<name>A0A934QLE3_9PROT</name>
<dbReference type="Pfam" id="PF02482">
    <property type="entry name" value="Ribosomal_S30AE"/>
    <property type="match status" value="1"/>
</dbReference>
<dbReference type="EMBL" id="NRRE01000034">
    <property type="protein sequence ID" value="MBK1699066.1"/>
    <property type="molecule type" value="Genomic_DNA"/>
</dbReference>
<sequence>MAGECGGDMPCCTKRWNLRRNDRVRLDARVEATGGRRARDDEQRRRDPMAVNDADLRIPVDITFHGMESSDHLRHQVLKQAQKLDRFHKHITNVRVVLDADHKQVDKSTLHCKVEVSIPGTDTLVAQKEDRPHEAVNHADQYSVINEAFEVAGRRVNAYIDKHFDHQHKQPHPAAGQARGTITRVDSERRHGMLETHAGQSLFFQDTAVKGETLDDLEPGMEVSYALAEAEGAYGPEAKEITRVIGGKTD</sequence>
<gene>
    <name evidence="1" type="ORF">CKO21_17620</name>
</gene>
<dbReference type="InterPro" id="IPR036567">
    <property type="entry name" value="RHF-like"/>
</dbReference>
<organism evidence="1 2">
    <name type="scientific">Rhodovibrio salinarum</name>
    <dbReference type="NCBI Taxonomy" id="1087"/>
    <lineage>
        <taxon>Bacteria</taxon>
        <taxon>Pseudomonadati</taxon>
        <taxon>Pseudomonadota</taxon>
        <taxon>Alphaproteobacteria</taxon>
        <taxon>Rhodospirillales</taxon>
        <taxon>Rhodovibrionaceae</taxon>
        <taxon>Rhodovibrio</taxon>
    </lineage>
</organism>
<evidence type="ECO:0008006" key="3">
    <source>
        <dbReference type="Google" id="ProtNLM"/>
    </source>
</evidence>
<reference evidence="1" key="1">
    <citation type="submission" date="2017-08" db="EMBL/GenBank/DDBJ databases">
        <authorList>
            <person name="Imhoff J.F."/>
            <person name="Rahn T."/>
            <person name="Kuenzel S."/>
            <person name="Neulinger S.C."/>
        </authorList>
    </citation>
    <scope>NUCLEOTIDE SEQUENCE</scope>
    <source>
        <strain evidence="1">DSM 9154</strain>
    </source>
</reference>
<dbReference type="InterPro" id="IPR003489">
    <property type="entry name" value="RHF/RaiA"/>
</dbReference>